<dbReference type="Pfam" id="PF13374">
    <property type="entry name" value="TPR_10"/>
    <property type="match status" value="10"/>
</dbReference>
<keyword evidence="3" id="KW-1185">Reference proteome</keyword>
<organism evidence="2 3">
    <name type="scientific">Streptomyces castrisilvae</name>
    <dbReference type="NCBI Taxonomy" id="3033811"/>
    <lineage>
        <taxon>Bacteria</taxon>
        <taxon>Bacillati</taxon>
        <taxon>Actinomycetota</taxon>
        <taxon>Actinomycetes</taxon>
        <taxon>Kitasatosporales</taxon>
        <taxon>Streptomycetaceae</taxon>
        <taxon>Streptomyces</taxon>
    </lineage>
</organism>
<dbReference type="PANTHER" id="PTHR19959:SF119">
    <property type="entry name" value="FUNGAL LIPASE-LIKE DOMAIN-CONTAINING PROTEIN"/>
    <property type="match status" value="1"/>
</dbReference>
<sequence>MTGADEGRPGPAGTALCVVCEEYADAARFPRLVGAGAQMDEIVGLLEGLGYETRKVGGGDPSSEAFRRESEEWSEGWVATGIARPALVIWSGHGVRVDGQTRLVLSDLKPVADPGQWKARVRRHGVIIDDLVSEAVGSGAEHVLLVVDTCYAGGGAVPAMDTALGRWAEESAPPGHAKWLGFLASCQSHETSDGSGPLLAALAEVLRAGPAGSEYRSAWSDHNAFVSGPDLMSAIATRWDDGQGQTPVPASVGDGRPVFPNPLHSPGAPARLVEHLVQAARGVGPTEEGWFFTGRTRVLGRIVEWLGEDAPGLFLVTGPAGCGKSAVLGRIATLADPEQRARAEENGALRVGDPDPGVRAERTLAAVHLRDLTPLQASERLARALGLPRPRNTDDFRAEVRELSPQPVLVIDGLDEVPAEHTQSMIEDLVFPLSRTVPVLLGSRERPFRNKLEDNESLVQALARHIGAGVTAVDLEVEPHTQNDIGEYVRRRCEAARVAEGLARDAGAAIAERATDVGGGFLFARLVTSTVLARVGSEEDGALLTELPDSIDAAFEDELRAVPARVRDDGTVLPSAAWDLLSALAWTVGQGMPAGGVWEAVAGALGGGVEYDESDVDWALSVFGRYIVEDAEEGQAVYRLYHREFVAHLMRREGLGGTAADEVVLRTLVELVKRQGRVGDWSGVDPYVTRGLVGHAVRCGGAGVEMLRGVVAWDGGCGPTYLAAAMHRLSQVLSKSGLRDEALVYSREAVDHYEQLCATSAENYLPDLAACLNNLAVFLSDMGDRQGALTPAQKATNLYRTLAEQHPTAFTPDLAASLNNLANQLANTGDRQGALAAAQDAVHIRRALTEQHPTTFTHELATSLNNLAVRLADVGDRQGALAPAHEATNLYRTLAEQHPTTFTPHLATALNNLAYQLANTGDRQGALAPAHEATNLYRTLAEQHPTAFTPDLAGSLNNLANRLAGVGDRRGALVAAQDAVHIRRALTEQHPTAFTHDLAASLSNLANRLADVGDRQGALAPAHEATDIYRTLAEQHPTAFTHDLATALNNLAYQLANTGDRQGALAPAHEATNLYRTLAEQHPTAFTPDLAGILNNLANHLADMGDHQGALAPAHEATDIYRTLAEQHPTAFTPHLAGSLSNLANHLGNVGDHQGALAPAHEAVHIRRALAEQHPTTFTHDLAASLNNLANCLASVGDHQGALAPAHEAANLYRALAQQHPTAFTPHLATALSNLASRLADVGDRQGALAPAHEAVHIRRALAEQHPTTFTHDLAASLNNLANCLASVGDRRGALTAAHEAVQLRRALAEQHPTTFTPHLAASLNNLANQLADSGDLSGAIHAYERVIADLSPKRPTAGRAITLERDTFLISRTECSAPAGLRGLARLASTPTAEVPDQVTFRARGILRRRVQESAAHHEELTTIWQDETAGSLPAWLALSPEALDTVAKWLTSPTWSDSYTHWTEHAELLSDPEAAAALTEYALLDPEAVAEYEALREEILTRGAPAAYHPLIVGEQLADWAASTTWEESEQFLRAHPDLLATDPPAFAPPTPAALLHAARTHDIPTAYALVRDRTALQQHIDNALTSGDAEALRHAASIEYEVYDDQLSAHTHHQAALLLAGTPDEADPESLAPLVADASPDTRNRLISETAALSAAHAPQHAAHWARIIQALATTG</sequence>
<dbReference type="Proteomes" id="UP001239522">
    <property type="component" value="Chromosome"/>
</dbReference>
<evidence type="ECO:0000313" key="3">
    <source>
        <dbReference type="Proteomes" id="UP001239522"/>
    </source>
</evidence>
<dbReference type="InterPro" id="IPR011990">
    <property type="entry name" value="TPR-like_helical_dom_sf"/>
</dbReference>
<dbReference type="SMART" id="SM00028">
    <property type="entry name" value="TPR"/>
    <property type="match status" value="11"/>
</dbReference>
<dbReference type="InterPro" id="IPR027417">
    <property type="entry name" value="P-loop_NTPase"/>
</dbReference>
<evidence type="ECO:0000313" key="2">
    <source>
        <dbReference type="EMBL" id="WLQ33386.1"/>
    </source>
</evidence>
<evidence type="ECO:0000259" key="1">
    <source>
        <dbReference type="Pfam" id="PF00656"/>
    </source>
</evidence>
<protein>
    <submittedName>
        <fullName evidence="2">Tetratricopeptide repeat protein</fullName>
    </submittedName>
</protein>
<feature type="domain" description="Peptidase C14 caspase" evidence="1">
    <location>
        <begin position="13"/>
        <end position="227"/>
    </location>
</feature>
<dbReference type="RefSeq" id="WP_306053032.1">
    <property type="nucleotide sequence ID" value="NZ_CP120997.1"/>
</dbReference>
<dbReference type="Gene3D" id="3.40.50.1460">
    <property type="match status" value="1"/>
</dbReference>
<accession>A0ABY9HGF5</accession>
<name>A0ABY9HGF5_9ACTN</name>
<dbReference type="InterPro" id="IPR011600">
    <property type="entry name" value="Pept_C14_caspase"/>
</dbReference>
<dbReference type="InterPro" id="IPR019734">
    <property type="entry name" value="TPR_rpt"/>
</dbReference>
<dbReference type="Gene3D" id="3.40.50.300">
    <property type="entry name" value="P-loop containing nucleotide triphosphate hydrolases"/>
    <property type="match status" value="1"/>
</dbReference>
<dbReference type="SUPFAM" id="SSF52540">
    <property type="entry name" value="P-loop containing nucleoside triphosphate hydrolases"/>
    <property type="match status" value="1"/>
</dbReference>
<reference evidence="2 3" key="1">
    <citation type="submission" date="2023-03" db="EMBL/GenBank/DDBJ databases">
        <title>Isolation and description of six Streptomyces strains from soil environments, able to metabolize different microbial glucans.</title>
        <authorList>
            <person name="Widen T."/>
            <person name="Larsbrink J."/>
        </authorList>
    </citation>
    <scope>NUCLEOTIDE SEQUENCE [LARGE SCALE GENOMIC DNA]</scope>
    <source>
        <strain evidence="2 3">Mut1</strain>
    </source>
</reference>
<dbReference type="Gene3D" id="1.25.40.10">
    <property type="entry name" value="Tetratricopeptide repeat domain"/>
    <property type="match status" value="5"/>
</dbReference>
<dbReference type="PANTHER" id="PTHR19959">
    <property type="entry name" value="KINESIN LIGHT CHAIN"/>
    <property type="match status" value="1"/>
</dbReference>
<dbReference type="SUPFAM" id="SSF48452">
    <property type="entry name" value="TPR-like"/>
    <property type="match status" value="4"/>
</dbReference>
<gene>
    <name evidence="2" type="ORF">P8A18_07935</name>
</gene>
<dbReference type="EMBL" id="CP120997">
    <property type="protein sequence ID" value="WLQ33386.1"/>
    <property type="molecule type" value="Genomic_DNA"/>
</dbReference>
<dbReference type="Pfam" id="PF00656">
    <property type="entry name" value="Peptidase_C14"/>
    <property type="match status" value="1"/>
</dbReference>
<proteinExistence type="predicted"/>